<dbReference type="EC" id="2.3.1.-" evidence="7"/>
<protein>
    <submittedName>
        <fullName evidence="7">GNAT family N-acetyltransferase</fullName>
        <ecNumber evidence="7">2.3.1.-</ecNumber>
    </submittedName>
</protein>
<comment type="caution">
    <text evidence="7">The sequence shown here is derived from an EMBL/GenBank/DDBJ whole genome shotgun (WGS) entry which is preliminary data.</text>
</comment>
<evidence type="ECO:0000256" key="2">
    <source>
        <dbReference type="ARBA" id="ARBA00022649"/>
    </source>
</evidence>
<evidence type="ECO:0000256" key="5">
    <source>
        <dbReference type="ARBA" id="ARBA00049880"/>
    </source>
</evidence>
<keyword evidence="2" id="KW-1277">Toxin-antitoxin system</keyword>
<dbReference type="CDD" id="cd04301">
    <property type="entry name" value="NAT_SF"/>
    <property type="match status" value="1"/>
</dbReference>
<evidence type="ECO:0000259" key="6">
    <source>
        <dbReference type="PROSITE" id="PS51186"/>
    </source>
</evidence>
<dbReference type="InterPro" id="IPR016181">
    <property type="entry name" value="Acyl_CoA_acyltransferase"/>
</dbReference>
<dbReference type="EMBL" id="JBDIME010000005">
    <property type="protein sequence ID" value="MEN2789765.1"/>
    <property type="molecule type" value="Genomic_DNA"/>
</dbReference>
<feature type="domain" description="N-acetyltransferase" evidence="6">
    <location>
        <begin position="1"/>
        <end position="164"/>
    </location>
</feature>
<dbReference type="GO" id="GO:0016746">
    <property type="term" value="F:acyltransferase activity"/>
    <property type="evidence" value="ECO:0007669"/>
    <property type="project" value="UniProtKB-KW"/>
</dbReference>
<dbReference type="SUPFAM" id="SSF55729">
    <property type="entry name" value="Acyl-CoA N-acyltransferases (Nat)"/>
    <property type="match status" value="1"/>
</dbReference>
<comment type="catalytic activity">
    <reaction evidence="5">
        <text>glycyl-tRNA(Gly) + acetyl-CoA = N-acetylglycyl-tRNA(Gly) + CoA + H(+)</text>
        <dbReference type="Rhea" id="RHEA:81867"/>
        <dbReference type="Rhea" id="RHEA-COMP:9683"/>
        <dbReference type="Rhea" id="RHEA-COMP:19766"/>
        <dbReference type="ChEBI" id="CHEBI:15378"/>
        <dbReference type="ChEBI" id="CHEBI:57287"/>
        <dbReference type="ChEBI" id="CHEBI:57288"/>
        <dbReference type="ChEBI" id="CHEBI:78522"/>
        <dbReference type="ChEBI" id="CHEBI:232036"/>
    </reaction>
</comment>
<dbReference type="RefSeq" id="WP_343889458.1">
    <property type="nucleotide sequence ID" value="NZ_BAAAEH010000022.1"/>
</dbReference>
<dbReference type="InterPro" id="IPR000182">
    <property type="entry name" value="GNAT_dom"/>
</dbReference>
<keyword evidence="1" id="KW-0678">Repressor</keyword>
<proteinExistence type="predicted"/>
<dbReference type="Pfam" id="PF13508">
    <property type="entry name" value="Acetyltransf_7"/>
    <property type="match status" value="1"/>
</dbReference>
<dbReference type="Gene3D" id="3.40.630.30">
    <property type="match status" value="1"/>
</dbReference>
<keyword evidence="4 7" id="KW-0012">Acyltransferase</keyword>
<reference evidence="7 8" key="1">
    <citation type="submission" date="2024-05" db="EMBL/GenBank/DDBJ databases">
        <authorList>
            <person name="Liu Q."/>
            <person name="Xin Y.-H."/>
        </authorList>
    </citation>
    <scope>NUCLEOTIDE SEQUENCE [LARGE SCALE GENOMIC DNA]</scope>
    <source>
        <strain evidence="7 8">CGMCC 1.10181</strain>
    </source>
</reference>
<evidence type="ECO:0000313" key="8">
    <source>
        <dbReference type="Proteomes" id="UP001419910"/>
    </source>
</evidence>
<evidence type="ECO:0000313" key="7">
    <source>
        <dbReference type="EMBL" id="MEN2789765.1"/>
    </source>
</evidence>
<organism evidence="7 8">
    <name type="scientific">Sphingomonas oligophenolica</name>
    <dbReference type="NCBI Taxonomy" id="301154"/>
    <lineage>
        <taxon>Bacteria</taxon>
        <taxon>Pseudomonadati</taxon>
        <taxon>Pseudomonadota</taxon>
        <taxon>Alphaproteobacteria</taxon>
        <taxon>Sphingomonadales</taxon>
        <taxon>Sphingomonadaceae</taxon>
        <taxon>Sphingomonas</taxon>
    </lineage>
</organism>
<keyword evidence="3 7" id="KW-0808">Transferase</keyword>
<dbReference type="PROSITE" id="PS51186">
    <property type="entry name" value="GNAT"/>
    <property type="match status" value="1"/>
</dbReference>
<dbReference type="PANTHER" id="PTHR36449:SF1">
    <property type="entry name" value="ACETYLTRANSFERASE"/>
    <property type="match status" value="1"/>
</dbReference>
<keyword evidence="8" id="KW-1185">Reference proteome</keyword>
<evidence type="ECO:0000256" key="4">
    <source>
        <dbReference type="ARBA" id="ARBA00023315"/>
    </source>
</evidence>
<dbReference type="Proteomes" id="UP001419910">
    <property type="component" value="Unassembled WGS sequence"/>
</dbReference>
<dbReference type="PANTHER" id="PTHR36449">
    <property type="entry name" value="ACETYLTRANSFERASE-RELATED"/>
    <property type="match status" value="1"/>
</dbReference>
<evidence type="ECO:0000256" key="3">
    <source>
        <dbReference type="ARBA" id="ARBA00022679"/>
    </source>
</evidence>
<accession>A0ABU9Y1T5</accession>
<sequence>MTLQAPTPLADLHAVESFACGVASLDDWLKRRARANQAEGASRTYVLCDNAEVIGYYAIASGGIAAADVHGRFRRNMPDPIPVAILGRLAVDARHHGRGIGRALFRDAALRLVHAADILGIRGMIVHAISDEAKTFYQTLGLRPAPHEPMTLMATLRELRAALD</sequence>
<gene>
    <name evidence="7" type="ORF">ABC974_09020</name>
</gene>
<name>A0ABU9Y1T5_9SPHN</name>
<evidence type="ECO:0000256" key="1">
    <source>
        <dbReference type="ARBA" id="ARBA00022491"/>
    </source>
</evidence>